<dbReference type="Proteomes" id="UP000002296">
    <property type="component" value="Unassembled WGS sequence"/>
</dbReference>
<comment type="caution">
    <text evidence="1">The sequence shown here is derived from an EMBL/GenBank/DDBJ whole genome shotgun (WGS) entry which is preliminary data.</text>
</comment>
<protein>
    <submittedName>
        <fullName evidence="1">Uncharacterized protein</fullName>
    </submittedName>
</protein>
<organism evidence="1 2">
    <name type="scientific">Trypanosoma cruzi (strain CL Brener)</name>
    <dbReference type="NCBI Taxonomy" id="353153"/>
    <lineage>
        <taxon>Eukaryota</taxon>
        <taxon>Discoba</taxon>
        <taxon>Euglenozoa</taxon>
        <taxon>Kinetoplastea</taxon>
        <taxon>Metakinetoplastina</taxon>
        <taxon>Trypanosomatida</taxon>
        <taxon>Trypanosomatidae</taxon>
        <taxon>Trypanosoma</taxon>
        <taxon>Schizotrypanum</taxon>
    </lineage>
</organism>
<sequence length="150" mass="16073">MDEDCTASLFPLIILSVHSSHRPHAPRGIWATTIRMAAGQSECKIGGNPFFPCLRTAAVLLHSSFRHCVCSARMILLFLVLCRPIGHTSSVSGHVCFCLGPATWHGGSVGLRGRWEGDGVTDLIASALLCVSGRGGDRLWPDASACHCVY</sequence>
<reference evidence="1 2" key="1">
    <citation type="journal article" date="2005" name="Science">
        <title>The genome sequence of Trypanosoma cruzi, etiologic agent of Chagas disease.</title>
        <authorList>
            <person name="El-Sayed N.M."/>
            <person name="Myler P.J."/>
            <person name="Bartholomeu D.C."/>
            <person name="Nilsson D."/>
            <person name="Aggarwal G."/>
            <person name="Tran A.N."/>
            <person name="Ghedin E."/>
            <person name="Worthey E.A."/>
            <person name="Delcher A.L."/>
            <person name="Blandin G."/>
            <person name="Westenberger S.J."/>
            <person name="Caler E."/>
            <person name="Cerqueira G.C."/>
            <person name="Branche C."/>
            <person name="Haas B."/>
            <person name="Anupama A."/>
            <person name="Arner E."/>
            <person name="Aslund L."/>
            <person name="Attipoe P."/>
            <person name="Bontempi E."/>
            <person name="Bringaud F."/>
            <person name="Burton P."/>
            <person name="Cadag E."/>
            <person name="Campbell D.A."/>
            <person name="Carrington M."/>
            <person name="Crabtree J."/>
            <person name="Darban H."/>
            <person name="da Silveira J.F."/>
            <person name="de Jong P."/>
            <person name="Edwards K."/>
            <person name="Englund P.T."/>
            <person name="Fazelina G."/>
            <person name="Feldblyum T."/>
            <person name="Ferella M."/>
            <person name="Frasch A.C."/>
            <person name="Gull K."/>
            <person name="Horn D."/>
            <person name="Hou L."/>
            <person name="Huang Y."/>
            <person name="Kindlund E."/>
            <person name="Klingbeil M."/>
            <person name="Kluge S."/>
            <person name="Koo H."/>
            <person name="Lacerda D."/>
            <person name="Levin M.J."/>
            <person name="Lorenzi H."/>
            <person name="Louie T."/>
            <person name="Machado C.R."/>
            <person name="McCulloch R."/>
            <person name="McKenna A."/>
            <person name="Mizuno Y."/>
            <person name="Mottram J.C."/>
            <person name="Nelson S."/>
            <person name="Ochaya S."/>
            <person name="Osoegawa K."/>
            <person name="Pai G."/>
            <person name="Parsons M."/>
            <person name="Pentony M."/>
            <person name="Pettersson U."/>
            <person name="Pop M."/>
            <person name="Ramirez J.L."/>
            <person name="Rinta J."/>
            <person name="Robertson L."/>
            <person name="Salzberg S.L."/>
            <person name="Sanchez D.O."/>
            <person name="Seyler A."/>
            <person name="Sharma R."/>
            <person name="Shetty J."/>
            <person name="Simpson A.J."/>
            <person name="Sisk E."/>
            <person name="Tammi M.T."/>
            <person name="Tarleton R."/>
            <person name="Teixeira S."/>
            <person name="Van Aken S."/>
            <person name="Vogt C."/>
            <person name="Ward P.N."/>
            <person name="Wickstead B."/>
            <person name="Wortman J."/>
            <person name="White O."/>
            <person name="Fraser C.M."/>
            <person name="Stuart K.D."/>
            <person name="Andersson B."/>
        </authorList>
    </citation>
    <scope>NUCLEOTIDE SEQUENCE [LARGE SCALE GENOMIC DNA]</scope>
    <source>
        <strain evidence="1 2">CL Brener</strain>
    </source>
</reference>
<gene>
    <name evidence="1" type="ORF">Tc00.1047053507611.210</name>
</gene>
<dbReference type="AlphaFoldDB" id="Q4E3G6"/>
<name>Q4E3G6_TRYCC</name>
<dbReference type="KEGG" id="tcr:507611.210"/>
<dbReference type="GeneID" id="3554028"/>
<evidence type="ECO:0000313" key="2">
    <source>
        <dbReference type="Proteomes" id="UP000002296"/>
    </source>
</evidence>
<dbReference type="EMBL" id="AAHK01000023">
    <property type="protein sequence ID" value="EAN99313.1"/>
    <property type="molecule type" value="Genomic_DNA"/>
</dbReference>
<dbReference type="InParanoid" id="Q4E3G6"/>
<dbReference type="RefSeq" id="XP_821164.1">
    <property type="nucleotide sequence ID" value="XM_816071.1"/>
</dbReference>
<accession>Q4E3G6</accession>
<proteinExistence type="predicted"/>
<evidence type="ECO:0000313" key="1">
    <source>
        <dbReference type="EMBL" id="EAN99313.1"/>
    </source>
</evidence>
<dbReference type="PaxDb" id="353153-Q4E3G6"/>
<keyword evidence="2" id="KW-1185">Reference proteome</keyword>